<proteinExistence type="inferred from homology"/>
<sequence>MESSSYVQRTYQEVSMERTAPTVRSDFVSGTQRCAAWMTLPTGPGPHPAVVLAHGLGATHEMMLAQYEQHFAAAGIATLAFDYRHTGASEGTPRQRFSIRRQCRDLHAALDHLRTHPDIDATRLGLWGTSLGGMNVLRVAAERADITVALVQCPIVHGRAAARTLGLRAVLRMAPAIGADALRALRRGARHYVPIVGPPGSKAMVTVSGAESGWRSTVPPGGSFDNRIAAADMAGVVLASGLRHVRRISAPLLVCVCDSETLMDPRYAALAAARAPQGVARHYDSDHFAIYHPPLVERVLADQTAFLTEHLDVRA</sequence>
<evidence type="ECO:0000313" key="5">
    <source>
        <dbReference type="Proteomes" id="UP001162885"/>
    </source>
</evidence>
<dbReference type="InterPro" id="IPR029058">
    <property type="entry name" value="AB_hydrolase_fold"/>
</dbReference>
<dbReference type="GO" id="GO:0052689">
    <property type="term" value="F:carboxylic ester hydrolase activity"/>
    <property type="evidence" value="ECO:0007669"/>
    <property type="project" value="UniProtKB-ARBA"/>
</dbReference>
<accession>A0AAX3A213</accession>
<dbReference type="InterPro" id="IPR022742">
    <property type="entry name" value="Hydrolase_4"/>
</dbReference>
<dbReference type="InterPro" id="IPR050261">
    <property type="entry name" value="FrsA_esterase"/>
</dbReference>
<evidence type="ECO:0000256" key="1">
    <source>
        <dbReference type="ARBA" id="ARBA00008645"/>
    </source>
</evidence>
<dbReference type="SUPFAM" id="SSF53474">
    <property type="entry name" value="alpha/beta-Hydrolases"/>
    <property type="match status" value="1"/>
</dbReference>
<dbReference type="EMBL" id="CP060016">
    <property type="protein sequence ID" value="UNC01453.1"/>
    <property type="molecule type" value="Genomic_DNA"/>
</dbReference>
<comment type="similarity">
    <text evidence="1">Belongs to the AB hydrolase superfamily.</text>
</comment>
<evidence type="ECO:0000256" key="2">
    <source>
        <dbReference type="ARBA" id="ARBA00022801"/>
    </source>
</evidence>
<keyword evidence="2 4" id="KW-0378">Hydrolase</keyword>
<dbReference type="Gene3D" id="3.40.50.1820">
    <property type="entry name" value="alpha/beta hydrolase"/>
    <property type="match status" value="1"/>
</dbReference>
<protein>
    <submittedName>
        <fullName evidence="4">Alpha/beta hydrolase</fullName>
    </submittedName>
</protein>
<name>A0AAX3A213_9MYCO</name>
<gene>
    <name evidence="4" type="ORF">H5U98_08775</name>
</gene>
<organism evidence="4 5">
    <name type="scientific">Mycolicibacterium boenickei</name>
    <dbReference type="NCBI Taxonomy" id="146017"/>
    <lineage>
        <taxon>Bacteria</taxon>
        <taxon>Bacillati</taxon>
        <taxon>Actinomycetota</taxon>
        <taxon>Actinomycetes</taxon>
        <taxon>Mycobacteriales</taxon>
        <taxon>Mycobacteriaceae</taxon>
        <taxon>Mycolicibacterium</taxon>
    </lineage>
</organism>
<dbReference type="PANTHER" id="PTHR22946">
    <property type="entry name" value="DIENELACTONE HYDROLASE DOMAIN-CONTAINING PROTEIN-RELATED"/>
    <property type="match status" value="1"/>
</dbReference>
<evidence type="ECO:0000259" key="3">
    <source>
        <dbReference type="Pfam" id="PF12146"/>
    </source>
</evidence>
<dbReference type="Proteomes" id="UP001162885">
    <property type="component" value="Chromosome"/>
</dbReference>
<evidence type="ECO:0000313" key="4">
    <source>
        <dbReference type="EMBL" id="UNC01453.1"/>
    </source>
</evidence>
<dbReference type="Pfam" id="PF12146">
    <property type="entry name" value="Hydrolase_4"/>
    <property type="match status" value="1"/>
</dbReference>
<feature type="domain" description="Serine aminopeptidase S33" evidence="3">
    <location>
        <begin position="46"/>
        <end position="162"/>
    </location>
</feature>
<dbReference type="RefSeq" id="WP_109552047.1">
    <property type="nucleotide sequence ID" value="NZ_FUWC01000003.1"/>
</dbReference>
<dbReference type="AlphaFoldDB" id="A0AAX3A213"/>
<dbReference type="PANTHER" id="PTHR22946:SF9">
    <property type="entry name" value="POLYKETIDE TRANSFERASE AF380"/>
    <property type="match status" value="1"/>
</dbReference>
<reference evidence="4 5" key="1">
    <citation type="journal article" date="2022" name="BMC Genomics">
        <title>Comparative genome analysis of mycobacteria focusing on tRNA and non-coding RNA.</title>
        <authorList>
            <person name="Behra P.R.K."/>
            <person name="Pettersson B.M.F."/>
            <person name="Ramesh M."/>
            <person name="Das S."/>
            <person name="Dasgupta S."/>
            <person name="Kirsebom L.A."/>
        </authorList>
    </citation>
    <scope>NUCLEOTIDE SEQUENCE [LARGE SCALE GENOMIC DNA]</scope>
    <source>
        <strain evidence="4 5">DSM 44677</strain>
    </source>
</reference>